<proteinExistence type="predicted"/>
<dbReference type="Proteomes" id="UP000092445">
    <property type="component" value="Unassembled WGS sequence"/>
</dbReference>
<reference evidence="2" key="1">
    <citation type="submission" date="2014-03" db="EMBL/GenBank/DDBJ databases">
        <authorList>
            <person name="Aksoy S."/>
            <person name="Warren W."/>
            <person name="Wilson R.K."/>
        </authorList>
    </citation>
    <scope>NUCLEOTIDE SEQUENCE [LARGE SCALE GENOMIC DNA]</scope>
    <source>
        <strain evidence="2">IAEA</strain>
    </source>
</reference>
<dbReference type="VEuPathDB" id="VectorBase:GPAI047049"/>
<dbReference type="AlphaFoldDB" id="A0A1B0AIN3"/>
<protein>
    <submittedName>
        <fullName evidence="1">Uncharacterized protein</fullName>
    </submittedName>
</protein>
<sequence length="135" mass="14895">MRILKSACTALHSYLNISGCKGRILVSMMEARFQLVVMGPHRKTMTNPASNDFHVSRVMKWRRYLEIPITLMLVATQAEVILFGAAISSRPGGEECAGGHAGNFNKVVLSPIRCSLRFDSTNPSTVLRFHVSCAD</sequence>
<organism evidence="1 2">
    <name type="scientific">Glossina pallidipes</name>
    <name type="common">Tsetse fly</name>
    <dbReference type="NCBI Taxonomy" id="7398"/>
    <lineage>
        <taxon>Eukaryota</taxon>
        <taxon>Metazoa</taxon>
        <taxon>Ecdysozoa</taxon>
        <taxon>Arthropoda</taxon>
        <taxon>Hexapoda</taxon>
        <taxon>Insecta</taxon>
        <taxon>Pterygota</taxon>
        <taxon>Neoptera</taxon>
        <taxon>Endopterygota</taxon>
        <taxon>Diptera</taxon>
        <taxon>Brachycera</taxon>
        <taxon>Muscomorpha</taxon>
        <taxon>Hippoboscoidea</taxon>
        <taxon>Glossinidae</taxon>
        <taxon>Glossina</taxon>
    </lineage>
</organism>
<evidence type="ECO:0000313" key="1">
    <source>
        <dbReference type="EnsemblMetazoa" id="GPAI047049-PA"/>
    </source>
</evidence>
<reference evidence="1" key="2">
    <citation type="submission" date="2020-05" db="UniProtKB">
        <authorList>
            <consortium name="EnsemblMetazoa"/>
        </authorList>
    </citation>
    <scope>IDENTIFICATION</scope>
    <source>
        <strain evidence="1">IAEA</strain>
    </source>
</reference>
<evidence type="ECO:0000313" key="2">
    <source>
        <dbReference type="Proteomes" id="UP000092445"/>
    </source>
</evidence>
<dbReference type="EnsemblMetazoa" id="GPAI047049-RA">
    <property type="protein sequence ID" value="GPAI047049-PA"/>
    <property type="gene ID" value="GPAI047049"/>
</dbReference>
<accession>A0A1B0AIN3</accession>
<keyword evidence="2" id="KW-1185">Reference proteome</keyword>
<name>A0A1B0AIN3_GLOPL</name>